<keyword evidence="1" id="KW-1133">Transmembrane helix</keyword>
<protein>
    <submittedName>
        <fullName evidence="2">Alkaline shock response membrane anchor protein AmaP</fullName>
    </submittedName>
</protein>
<keyword evidence="3" id="KW-1185">Reference proteome</keyword>
<dbReference type="Proteomes" id="UP000269198">
    <property type="component" value="Unassembled WGS sequence"/>
</dbReference>
<feature type="transmembrane region" description="Helical" evidence="1">
    <location>
        <begin position="16"/>
        <end position="42"/>
    </location>
</feature>
<accession>A0A3N0ED17</accession>
<evidence type="ECO:0000313" key="3">
    <source>
        <dbReference type="Proteomes" id="UP000269198"/>
    </source>
</evidence>
<dbReference type="OrthoDB" id="3427173at2"/>
<sequence length="198" mass="21277">MPLGTRTRRAARANRWGLGILGVLLAGAGAASLAAGLGAFGAGTAESPLLGRAVLDWLGQPWVPYAVVVLAVVVALVALWWLVSQGRSDTTGRLRVDEESTRGITEIPSAAVRDVLEDRAGRHPEVRRARARLTGSSYEPGVVLDLTVDADADATSLWRRLRDEELATLRGSLELDELPAVIRMSMSAPPKDRPRELR</sequence>
<organism evidence="2 3">
    <name type="scientific">Halostreptopolyspora alba</name>
    <dbReference type="NCBI Taxonomy" id="2487137"/>
    <lineage>
        <taxon>Bacteria</taxon>
        <taxon>Bacillati</taxon>
        <taxon>Actinomycetota</taxon>
        <taxon>Actinomycetes</taxon>
        <taxon>Streptosporangiales</taxon>
        <taxon>Nocardiopsidaceae</taxon>
        <taxon>Halostreptopolyspora</taxon>
    </lineage>
</organism>
<dbReference type="AlphaFoldDB" id="A0A3N0ED17"/>
<gene>
    <name evidence="2" type="ORF">EFW17_07185</name>
</gene>
<dbReference type="SUPFAM" id="SSF103473">
    <property type="entry name" value="MFS general substrate transporter"/>
    <property type="match status" value="1"/>
</dbReference>
<dbReference type="RefSeq" id="WP_123200521.1">
    <property type="nucleotide sequence ID" value="NZ_RJMB01000005.1"/>
</dbReference>
<dbReference type="EMBL" id="RJMB01000005">
    <property type="protein sequence ID" value="RNL85742.1"/>
    <property type="molecule type" value="Genomic_DNA"/>
</dbReference>
<evidence type="ECO:0000256" key="1">
    <source>
        <dbReference type="SAM" id="Phobius"/>
    </source>
</evidence>
<feature type="transmembrane region" description="Helical" evidence="1">
    <location>
        <begin position="62"/>
        <end position="83"/>
    </location>
</feature>
<comment type="caution">
    <text evidence="2">The sequence shown here is derived from an EMBL/GenBank/DDBJ whole genome shotgun (WGS) entry which is preliminary data.</text>
</comment>
<keyword evidence="1" id="KW-0812">Transmembrane</keyword>
<name>A0A3N0ED17_9ACTN</name>
<keyword evidence="1" id="KW-0472">Membrane</keyword>
<evidence type="ECO:0000313" key="2">
    <source>
        <dbReference type="EMBL" id="RNL85742.1"/>
    </source>
</evidence>
<dbReference type="InterPro" id="IPR036259">
    <property type="entry name" value="MFS_trans_sf"/>
</dbReference>
<reference evidence="2 3" key="1">
    <citation type="submission" date="2018-11" db="EMBL/GenBank/DDBJ databases">
        <title>The genome draft of YIM 96095.</title>
        <authorList>
            <person name="Tang S.-K."/>
            <person name="Chunyu W.-X."/>
            <person name="Feng Y.-Z."/>
        </authorList>
    </citation>
    <scope>NUCLEOTIDE SEQUENCE [LARGE SCALE GENOMIC DNA]</scope>
    <source>
        <strain evidence="2 3">YIM 96095</strain>
    </source>
</reference>
<proteinExistence type="predicted"/>